<dbReference type="SUPFAM" id="SSF51905">
    <property type="entry name" value="FAD/NAD(P)-binding domain"/>
    <property type="match status" value="2"/>
</dbReference>
<keyword evidence="8" id="KW-0812">Transmembrane</keyword>
<dbReference type="AlphaFoldDB" id="A0A6L5XVF1"/>
<evidence type="ECO:0000313" key="11">
    <source>
        <dbReference type="Proteomes" id="UP000482209"/>
    </source>
</evidence>
<evidence type="ECO:0000256" key="2">
    <source>
        <dbReference type="ARBA" id="ARBA00012637"/>
    </source>
</evidence>
<comment type="similarity">
    <text evidence="1">Belongs to the NADH dehydrogenase family.</text>
</comment>
<dbReference type="InterPro" id="IPR023753">
    <property type="entry name" value="FAD/NAD-binding_dom"/>
</dbReference>
<keyword evidence="6" id="KW-0520">NAD</keyword>
<accession>A0A6L5XVF1</accession>
<evidence type="ECO:0000256" key="8">
    <source>
        <dbReference type="SAM" id="Phobius"/>
    </source>
</evidence>
<dbReference type="RefSeq" id="WP_154515477.1">
    <property type="nucleotide sequence ID" value="NZ_VUMT01000001.1"/>
</dbReference>
<feature type="domain" description="FAD/NAD(P)-binding" evidence="9">
    <location>
        <begin position="3"/>
        <end position="319"/>
    </location>
</feature>
<comment type="caution">
    <text evidence="10">The sequence shown here is derived from an EMBL/GenBank/DDBJ whole genome shotgun (WGS) entry which is preliminary data.</text>
</comment>
<comment type="catalytic activity">
    <reaction evidence="7">
        <text>a quinone + NADH + H(+) = a quinol + NAD(+)</text>
        <dbReference type="Rhea" id="RHEA:46160"/>
        <dbReference type="ChEBI" id="CHEBI:15378"/>
        <dbReference type="ChEBI" id="CHEBI:24646"/>
        <dbReference type="ChEBI" id="CHEBI:57540"/>
        <dbReference type="ChEBI" id="CHEBI:57945"/>
        <dbReference type="ChEBI" id="CHEBI:132124"/>
        <dbReference type="EC" id="1.6.5.9"/>
    </reaction>
</comment>
<dbReference type="EMBL" id="VUMT01000001">
    <property type="protein sequence ID" value="MSS62321.1"/>
    <property type="molecule type" value="Genomic_DNA"/>
</dbReference>
<dbReference type="PRINTS" id="PR00368">
    <property type="entry name" value="FADPNR"/>
</dbReference>
<dbReference type="Gene3D" id="3.50.50.100">
    <property type="match status" value="1"/>
</dbReference>
<gene>
    <name evidence="10" type="ORF">FYJ58_00230</name>
</gene>
<organism evidence="10 11">
    <name type="scientific">Velocimicrobium porci</name>
    <dbReference type="NCBI Taxonomy" id="2606634"/>
    <lineage>
        <taxon>Bacteria</taxon>
        <taxon>Bacillati</taxon>
        <taxon>Bacillota</taxon>
        <taxon>Clostridia</taxon>
        <taxon>Lachnospirales</taxon>
        <taxon>Lachnospiraceae</taxon>
        <taxon>Velocimicrobium</taxon>
    </lineage>
</organism>
<keyword evidence="4" id="KW-0274">FAD</keyword>
<keyword evidence="8" id="KW-1133">Transmembrane helix</keyword>
<evidence type="ECO:0000313" key="10">
    <source>
        <dbReference type="EMBL" id="MSS62321.1"/>
    </source>
</evidence>
<keyword evidence="11" id="KW-1185">Reference proteome</keyword>
<dbReference type="InterPro" id="IPR045024">
    <property type="entry name" value="NDH-2"/>
</dbReference>
<keyword evidence="8" id="KW-0472">Membrane</keyword>
<protein>
    <recommendedName>
        <fullName evidence="2">NADH:ubiquinone reductase (non-electrogenic)</fullName>
        <ecNumber evidence="2">1.6.5.9</ecNumber>
    </recommendedName>
</protein>
<keyword evidence="3" id="KW-0285">Flavoprotein</keyword>
<dbReference type="EC" id="1.6.5.9" evidence="2"/>
<reference evidence="10 11" key="1">
    <citation type="submission" date="2019-08" db="EMBL/GenBank/DDBJ databases">
        <title>In-depth cultivation of the pig gut microbiome towards novel bacterial diversity and tailored functional studies.</title>
        <authorList>
            <person name="Wylensek D."/>
            <person name="Hitch T.C.A."/>
            <person name="Clavel T."/>
        </authorList>
    </citation>
    <scope>NUCLEOTIDE SEQUENCE [LARGE SCALE GENOMIC DNA]</scope>
    <source>
        <strain evidence="10 11">WCA-693-APC-MOT-I</strain>
    </source>
</reference>
<dbReference type="GO" id="GO:0050136">
    <property type="term" value="F:NADH dehydrogenase (quinone) (non-electrogenic) activity"/>
    <property type="evidence" value="ECO:0007669"/>
    <property type="project" value="UniProtKB-EC"/>
</dbReference>
<evidence type="ECO:0000256" key="7">
    <source>
        <dbReference type="ARBA" id="ARBA00047599"/>
    </source>
</evidence>
<dbReference type="InterPro" id="IPR036188">
    <property type="entry name" value="FAD/NAD-bd_sf"/>
</dbReference>
<evidence type="ECO:0000256" key="3">
    <source>
        <dbReference type="ARBA" id="ARBA00022630"/>
    </source>
</evidence>
<dbReference type="PANTHER" id="PTHR43706:SF47">
    <property type="entry name" value="EXTERNAL NADH-UBIQUINONE OXIDOREDUCTASE 1, MITOCHONDRIAL-RELATED"/>
    <property type="match status" value="1"/>
</dbReference>
<evidence type="ECO:0000256" key="4">
    <source>
        <dbReference type="ARBA" id="ARBA00022827"/>
    </source>
</evidence>
<dbReference type="Pfam" id="PF07992">
    <property type="entry name" value="Pyr_redox_2"/>
    <property type="match status" value="1"/>
</dbReference>
<evidence type="ECO:0000256" key="6">
    <source>
        <dbReference type="ARBA" id="ARBA00023027"/>
    </source>
</evidence>
<dbReference type="PANTHER" id="PTHR43706">
    <property type="entry name" value="NADH DEHYDROGENASE"/>
    <property type="match status" value="1"/>
</dbReference>
<dbReference type="Proteomes" id="UP000482209">
    <property type="component" value="Unassembled WGS sequence"/>
</dbReference>
<evidence type="ECO:0000259" key="9">
    <source>
        <dbReference type="Pfam" id="PF07992"/>
    </source>
</evidence>
<proteinExistence type="inferred from homology"/>
<name>A0A6L5XVF1_9FIRM</name>
<keyword evidence="5" id="KW-0560">Oxidoreductase</keyword>
<evidence type="ECO:0000256" key="5">
    <source>
        <dbReference type="ARBA" id="ARBA00023002"/>
    </source>
</evidence>
<evidence type="ECO:0000256" key="1">
    <source>
        <dbReference type="ARBA" id="ARBA00005272"/>
    </source>
</evidence>
<sequence length="661" mass="73877">MKKIVIIGAGYAGVLTAKKLEKKLRKEEVSISIIDKNPFHTMLTELHEVAANRVEEDSIKMSLKKIFAGRNVNVILDTVSHIEFDKQVVYGKEKVYEYDYLVLAAGSKPTFFGVPGAEEFSYKLWSYEDAVLLKERILTQFRKASCETNLEEKKKLLSFYIVGAGFTGVEMAGELGEYIPVLCEEFEIERSLVKIVDVDILKRTVPILPEKLSAKVEKRLTKMGVSVQLETSVVGIEDGFIVLKKGEEIHRKPAGTVIWTAGIESAEITKETSKLLTASGRGRIEVDRYLRSLEREEVYVVGDNMMYIPEGEQSPVPQMVENCEQSADVAAHNITVSITGKKEMQVYKPSFHGVMVSVGGRYGVARVGLPNHMFNLPSFFAMFAKHLINIIYFIQVLGWNKVFSYTKHEFFTVRHCRSFVGGHFSNRTPSFLLVPLRVWLGAVWAFEGILKILEGWFQNPMLTGFFGGARTWFDQILYGMSNATGTLDAISQATGAIDATAQATGAAEAVSSGVAIFSYNILGLFDISMVSGKEIAASGLADYAIQLNVPLINWFVDTIVLSSDEMQIFMQITIVLIEIGIGFALMGGFLTTPVAVVSLILQFMFVCTTGLYLNTFWMIFAGIALLIGGGRTLGLDYYVMPWLKKQWKKIPFVKRWYIYHD</sequence>
<feature type="transmembrane region" description="Helical" evidence="8">
    <location>
        <begin position="619"/>
        <end position="639"/>
    </location>
</feature>